<evidence type="ECO:0008006" key="4">
    <source>
        <dbReference type="Google" id="ProtNLM"/>
    </source>
</evidence>
<feature type="transmembrane region" description="Helical" evidence="1">
    <location>
        <begin position="95"/>
        <end position="115"/>
    </location>
</feature>
<feature type="transmembrane region" description="Helical" evidence="1">
    <location>
        <begin position="6"/>
        <end position="29"/>
    </location>
</feature>
<evidence type="ECO:0000313" key="2">
    <source>
        <dbReference type="EMBL" id="OKL61455.1"/>
    </source>
</evidence>
<keyword evidence="3" id="KW-1185">Reference proteome</keyword>
<keyword evidence="1" id="KW-0812">Transmembrane</keyword>
<proteinExistence type="predicted"/>
<keyword evidence="1" id="KW-0472">Membrane</keyword>
<dbReference type="RefSeq" id="XP_020121576.1">
    <property type="nucleotide sequence ID" value="XM_020265455.1"/>
</dbReference>
<keyword evidence="1" id="KW-1133">Transmembrane helix</keyword>
<dbReference type="AlphaFoldDB" id="A0A225B3P2"/>
<dbReference type="OrthoDB" id="1523883at2759"/>
<evidence type="ECO:0000313" key="3">
    <source>
        <dbReference type="Proteomes" id="UP000214365"/>
    </source>
</evidence>
<evidence type="ECO:0000256" key="1">
    <source>
        <dbReference type="SAM" id="Phobius"/>
    </source>
</evidence>
<dbReference type="STRING" id="1441469.A0A225B3P2"/>
<gene>
    <name evidence="2" type="ORF">UA08_03083</name>
</gene>
<organism evidence="2 3">
    <name type="scientific">Talaromyces atroroseus</name>
    <dbReference type="NCBI Taxonomy" id="1441469"/>
    <lineage>
        <taxon>Eukaryota</taxon>
        <taxon>Fungi</taxon>
        <taxon>Dikarya</taxon>
        <taxon>Ascomycota</taxon>
        <taxon>Pezizomycotina</taxon>
        <taxon>Eurotiomycetes</taxon>
        <taxon>Eurotiomycetidae</taxon>
        <taxon>Eurotiales</taxon>
        <taxon>Trichocomaceae</taxon>
        <taxon>Talaromyces</taxon>
        <taxon>Talaromyces sect. Trachyspermi</taxon>
    </lineage>
</organism>
<sequence length="167" mass="18848">MASQVIFDPLAALALALLVSSTCTLWYAFDQHHFLTVFNSPVNRTKSDAILPTYFKEFFQAGLPRVVGLLGLTFLTAIGNYYWRYDSLVATRSLRWYVAGAWLAVSHLLFVPLVAPRIQSIVENRAAKGRPTSVLDEWLNIHLFRTWTVDLAAWTCFVVGVVRNVNV</sequence>
<dbReference type="GeneID" id="31002838"/>
<protein>
    <recommendedName>
        <fullName evidence="4">Integral membrane protein</fullName>
    </recommendedName>
</protein>
<name>A0A225B3P2_TALAT</name>
<dbReference type="Proteomes" id="UP000214365">
    <property type="component" value="Unassembled WGS sequence"/>
</dbReference>
<comment type="caution">
    <text evidence="2">The sequence shown here is derived from an EMBL/GenBank/DDBJ whole genome shotgun (WGS) entry which is preliminary data.</text>
</comment>
<feature type="transmembrane region" description="Helical" evidence="1">
    <location>
        <begin position="66"/>
        <end position="83"/>
    </location>
</feature>
<accession>A0A225B3P2</accession>
<reference evidence="2 3" key="1">
    <citation type="submission" date="2015-06" db="EMBL/GenBank/DDBJ databases">
        <title>Talaromyces atroroseus IBT 11181 draft genome.</title>
        <authorList>
            <person name="Rasmussen K.B."/>
            <person name="Rasmussen S."/>
            <person name="Petersen B."/>
            <person name="Sicheritz-Ponten T."/>
            <person name="Mortensen U.H."/>
            <person name="Thrane U."/>
        </authorList>
    </citation>
    <scope>NUCLEOTIDE SEQUENCE [LARGE SCALE GENOMIC DNA]</scope>
    <source>
        <strain evidence="2 3">IBT 11181</strain>
    </source>
</reference>
<dbReference type="EMBL" id="LFMY01000004">
    <property type="protein sequence ID" value="OKL61455.1"/>
    <property type="molecule type" value="Genomic_DNA"/>
</dbReference>